<keyword evidence="2 4" id="KW-0012">Acyltransferase</keyword>
<protein>
    <submittedName>
        <fullName evidence="4">GNAT family N-acetyltransferase</fullName>
        <ecNumber evidence="4">2.3.1.-</ecNumber>
    </submittedName>
</protein>
<dbReference type="Pfam" id="PF13673">
    <property type="entry name" value="Acetyltransf_10"/>
    <property type="match status" value="1"/>
</dbReference>
<dbReference type="PANTHER" id="PTHR43877">
    <property type="entry name" value="AMINOALKYLPHOSPHONATE N-ACETYLTRANSFERASE-RELATED-RELATED"/>
    <property type="match status" value="1"/>
</dbReference>
<gene>
    <name evidence="4" type="ORF">ACFO6X_08490</name>
</gene>
<dbReference type="InterPro" id="IPR016181">
    <property type="entry name" value="Acyl_CoA_acyltransferase"/>
</dbReference>
<evidence type="ECO:0000313" key="5">
    <source>
        <dbReference type="Proteomes" id="UP001596001"/>
    </source>
</evidence>
<proteinExistence type="predicted"/>
<comment type="caution">
    <text evidence="4">The sequence shown here is derived from an EMBL/GenBank/DDBJ whole genome shotgun (WGS) entry which is preliminary data.</text>
</comment>
<keyword evidence="5" id="KW-1185">Reference proteome</keyword>
<dbReference type="Gene3D" id="3.40.630.30">
    <property type="match status" value="2"/>
</dbReference>
<dbReference type="InterPro" id="IPR000182">
    <property type="entry name" value="GNAT_dom"/>
</dbReference>
<dbReference type="EC" id="2.3.1.-" evidence="4"/>
<dbReference type="PROSITE" id="PS51186">
    <property type="entry name" value="GNAT"/>
    <property type="match status" value="2"/>
</dbReference>
<dbReference type="CDD" id="cd04301">
    <property type="entry name" value="NAT_SF"/>
    <property type="match status" value="2"/>
</dbReference>
<evidence type="ECO:0000313" key="4">
    <source>
        <dbReference type="EMBL" id="MFC4789016.1"/>
    </source>
</evidence>
<dbReference type="PANTHER" id="PTHR43877:SF1">
    <property type="entry name" value="ACETYLTRANSFERASE"/>
    <property type="match status" value="1"/>
</dbReference>
<evidence type="ECO:0000256" key="2">
    <source>
        <dbReference type="ARBA" id="ARBA00023315"/>
    </source>
</evidence>
<dbReference type="GO" id="GO:0016746">
    <property type="term" value="F:acyltransferase activity"/>
    <property type="evidence" value="ECO:0007669"/>
    <property type="project" value="UniProtKB-KW"/>
</dbReference>
<dbReference type="SUPFAM" id="SSF55729">
    <property type="entry name" value="Acyl-CoA N-acyltransferases (Nat)"/>
    <property type="match status" value="2"/>
</dbReference>
<keyword evidence="1 4" id="KW-0808">Transferase</keyword>
<dbReference type="RefSeq" id="WP_382432001.1">
    <property type="nucleotide sequence ID" value="NZ_JBHSHJ010000005.1"/>
</dbReference>
<evidence type="ECO:0000259" key="3">
    <source>
        <dbReference type="PROSITE" id="PS51186"/>
    </source>
</evidence>
<dbReference type="InterPro" id="IPR050832">
    <property type="entry name" value="Bact_Acetyltransf"/>
</dbReference>
<feature type="domain" description="N-acetyltransferase" evidence="3">
    <location>
        <begin position="169"/>
        <end position="323"/>
    </location>
</feature>
<accession>A0ABV9QBV4</accession>
<sequence>MLLTHRPVNGQDIPTICCFPQTAQELFFCFPKASFPLTPAQLLAAMAQRSDATVVEYAGRVVAFANFYRWERKGRCAIGNVMVCPSVRGRGVGRYLMAQMCSLAFAKHQATEVTVSCFHQNMAGLLMYPQLGFVPYAIEERQDPQHNRVALVHFRLLRHMASIPTSGALHIRHYAAADLAAVVAVFQRSVWEVACRDYSPAQLAVWAPEPPQSAAWAARLSGSGGVFVAERLDAILGFTRITDAGHIDLLFVHPECQGQGVARLLCEHAIAWAVGRGASTLTADVSTTARPFFERMGFGVVRSQTVERQGVQLQNFCMVRPSASAEHASAHGANTP</sequence>
<reference evidence="5" key="1">
    <citation type="journal article" date="2019" name="Int. J. Syst. Evol. Microbiol.">
        <title>The Global Catalogue of Microorganisms (GCM) 10K type strain sequencing project: providing services to taxonomists for standard genome sequencing and annotation.</title>
        <authorList>
            <consortium name="The Broad Institute Genomics Platform"/>
            <consortium name="The Broad Institute Genome Sequencing Center for Infectious Disease"/>
            <person name="Wu L."/>
            <person name="Ma J."/>
        </authorList>
    </citation>
    <scope>NUCLEOTIDE SEQUENCE [LARGE SCALE GENOMIC DNA]</scope>
    <source>
        <strain evidence="5">CCUG 49452</strain>
    </source>
</reference>
<dbReference type="Pfam" id="PF00583">
    <property type="entry name" value="Acetyltransf_1"/>
    <property type="match status" value="1"/>
</dbReference>
<name>A0ABV9QBV4_9BURK</name>
<evidence type="ECO:0000256" key="1">
    <source>
        <dbReference type="ARBA" id="ARBA00022679"/>
    </source>
</evidence>
<dbReference type="Proteomes" id="UP001596001">
    <property type="component" value="Unassembled WGS sequence"/>
</dbReference>
<organism evidence="4 5">
    <name type="scientific">Giesbergeria sinuosa</name>
    <dbReference type="NCBI Taxonomy" id="80883"/>
    <lineage>
        <taxon>Bacteria</taxon>
        <taxon>Pseudomonadati</taxon>
        <taxon>Pseudomonadota</taxon>
        <taxon>Betaproteobacteria</taxon>
        <taxon>Burkholderiales</taxon>
        <taxon>Comamonadaceae</taxon>
        <taxon>Giesbergeria</taxon>
    </lineage>
</organism>
<feature type="domain" description="N-acetyltransferase" evidence="3">
    <location>
        <begin position="14"/>
        <end position="158"/>
    </location>
</feature>
<dbReference type="EMBL" id="JBHSHJ010000005">
    <property type="protein sequence ID" value="MFC4789016.1"/>
    <property type="molecule type" value="Genomic_DNA"/>
</dbReference>